<evidence type="ECO:0000256" key="1">
    <source>
        <dbReference type="ARBA" id="ARBA00004651"/>
    </source>
</evidence>
<dbReference type="InterPro" id="IPR052984">
    <property type="entry name" value="UPF0421"/>
</dbReference>
<comment type="caution">
    <text evidence="8">The sequence shown here is derived from an EMBL/GenBank/DDBJ whole genome shotgun (WGS) entry which is preliminary data.</text>
</comment>
<dbReference type="RefSeq" id="WP_144989042.1">
    <property type="nucleotide sequence ID" value="NZ_VNJK01000001.1"/>
</dbReference>
<evidence type="ECO:0000256" key="5">
    <source>
        <dbReference type="ARBA" id="ARBA00023136"/>
    </source>
</evidence>
<feature type="transmembrane region" description="Helical" evidence="6">
    <location>
        <begin position="58"/>
        <end position="88"/>
    </location>
</feature>
<protein>
    <submittedName>
        <fullName evidence="8">Aromatic acid exporter family protein</fullName>
    </submittedName>
</protein>
<gene>
    <name evidence="8" type="ORF">FPZ44_07930</name>
</gene>
<evidence type="ECO:0000256" key="4">
    <source>
        <dbReference type="ARBA" id="ARBA00022989"/>
    </source>
</evidence>
<feature type="transmembrane region" description="Helical" evidence="6">
    <location>
        <begin position="6"/>
        <end position="29"/>
    </location>
</feature>
<organism evidence="8 9">
    <name type="scientific">Paenibacillus agilis</name>
    <dbReference type="NCBI Taxonomy" id="3020863"/>
    <lineage>
        <taxon>Bacteria</taxon>
        <taxon>Bacillati</taxon>
        <taxon>Bacillota</taxon>
        <taxon>Bacilli</taxon>
        <taxon>Bacillales</taxon>
        <taxon>Paenibacillaceae</taxon>
        <taxon>Paenibacillus</taxon>
    </lineage>
</organism>
<dbReference type="Pfam" id="PF06081">
    <property type="entry name" value="ArAE_1"/>
    <property type="match status" value="1"/>
</dbReference>
<reference evidence="8 9" key="1">
    <citation type="submission" date="2019-07" db="EMBL/GenBank/DDBJ databases">
        <authorList>
            <person name="Kim J."/>
        </authorList>
    </citation>
    <scope>NUCLEOTIDE SEQUENCE [LARGE SCALE GENOMIC DNA]</scope>
    <source>
        <strain evidence="8 9">N4</strain>
    </source>
</reference>
<dbReference type="PANTHER" id="PTHR40064">
    <property type="entry name" value="MEMBRANE PROTEIN-RELATED"/>
    <property type="match status" value="1"/>
</dbReference>
<evidence type="ECO:0000313" key="9">
    <source>
        <dbReference type="Proteomes" id="UP000318102"/>
    </source>
</evidence>
<keyword evidence="9" id="KW-1185">Reference proteome</keyword>
<accession>A0A559IZF6</accession>
<dbReference type="PANTHER" id="PTHR40064:SF1">
    <property type="entry name" value="MEMBRANE PROTEIN"/>
    <property type="match status" value="1"/>
</dbReference>
<dbReference type="InterPro" id="IPR021062">
    <property type="entry name" value="ArAE_1_C"/>
</dbReference>
<dbReference type="Gene3D" id="1.20.120.940">
    <property type="entry name" value="Putative aromatic acid exporter, C-terminal domain"/>
    <property type="match status" value="1"/>
</dbReference>
<sequence>MLFGFVGFRVIKTAIAAILAIIVADLLGLDNHLGAGTLSILAVEVTRKKSISSTSARFFASIVSLAVASCLFVLFGFHLWVLAAYILLTFPLVARLNFKQGIVTSAVVVFHLYAEGQVTLDILWNEVLLLSCGLGAATLVNLAYMPKEHEKLWEIRKEVDACFSAIFLQISRNLRDASYVWDGKEMIDTAANIEGGIATASKALENRLLPSEEEKVEEKWLLYFYMRKTQLDSIQNLMQLLSQIYQTMPYNQLVANLFEQLSEDVKHPLYTGTTERLLNDLEPQFRELPLPTTREELEVRAAILQVFRELRVYLKVAKKDKKELTIEG</sequence>
<proteinExistence type="predicted"/>
<keyword evidence="4 6" id="KW-1133">Transmembrane helix</keyword>
<dbReference type="InterPro" id="IPR010343">
    <property type="entry name" value="ArAE_1"/>
</dbReference>
<dbReference type="OrthoDB" id="357521at2"/>
<keyword evidence="2" id="KW-1003">Cell membrane</keyword>
<dbReference type="InterPro" id="IPR038323">
    <property type="entry name" value="ArAE_1_C_sf"/>
</dbReference>
<name>A0A559IZF6_9BACL</name>
<dbReference type="Pfam" id="PF11728">
    <property type="entry name" value="ArAE_1_C"/>
    <property type="match status" value="1"/>
</dbReference>
<dbReference type="GO" id="GO:0005886">
    <property type="term" value="C:plasma membrane"/>
    <property type="evidence" value="ECO:0007669"/>
    <property type="project" value="UniProtKB-SubCell"/>
</dbReference>
<feature type="domain" description="Putative aromatic acid exporter C-terminal" evidence="7">
    <location>
        <begin position="150"/>
        <end position="316"/>
    </location>
</feature>
<evidence type="ECO:0000256" key="3">
    <source>
        <dbReference type="ARBA" id="ARBA00022692"/>
    </source>
</evidence>
<evidence type="ECO:0000256" key="6">
    <source>
        <dbReference type="SAM" id="Phobius"/>
    </source>
</evidence>
<evidence type="ECO:0000259" key="7">
    <source>
        <dbReference type="Pfam" id="PF11728"/>
    </source>
</evidence>
<dbReference type="AlphaFoldDB" id="A0A559IZF6"/>
<dbReference type="Proteomes" id="UP000318102">
    <property type="component" value="Unassembled WGS sequence"/>
</dbReference>
<keyword evidence="5 6" id="KW-0472">Membrane</keyword>
<keyword evidence="3 6" id="KW-0812">Transmembrane</keyword>
<evidence type="ECO:0000313" key="8">
    <source>
        <dbReference type="EMBL" id="TVX92993.1"/>
    </source>
</evidence>
<dbReference type="EMBL" id="VNJK01000001">
    <property type="protein sequence ID" value="TVX92993.1"/>
    <property type="molecule type" value="Genomic_DNA"/>
</dbReference>
<evidence type="ECO:0000256" key="2">
    <source>
        <dbReference type="ARBA" id="ARBA00022475"/>
    </source>
</evidence>
<comment type="subcellular location">
    <subcellularLocation>
        <location evidence="1">Cell membrane</location>
        <topology evidence="1">Multi-pass membrane protein</topology>
    </subcellularLocation>
</comment>